<gene>
    <name evidence="1" type="ORF">GPICK_01065</name>
</gene>
<dbReference type="OrthoDB" id="6905012at2"/>
<name>A0A0B5BC75_9BACT</name>
<protein>
    <recommendedName>
        <fullName evidence="3">DUF2292 domain-containing protein</fullName>
    </recommendedName>
</protein>
<sequence>MGQETIIVRRRDDVLTPDTAKRVAELLRSVRYGSITIVVQEGKIAQIDRTEKFRMNGNGR</sequence>
<dbReference type="Proteomes" id="UP000057609">
    <property type="component" value="Chromosome"/>
</dbReference>
<evidence type="ECO:0008006" key="3">
    <source>
        <dbReference type="Google" id="ProtNLM"/>
    </source>
</evidence>
<dbReference type="HOGENOM" id="CLU_198116_3_0_7"/>
<evidence type="ECO:0000313" key="2">
    <source>
        <dbReference type="Proteomes" id="UP000057609"/>
    </source>
</evidence>
<organism evidence="1 2">
    <name type="scientific">Geobacter pickeringii</name>
    <dbReference type="NCBI Taxonomy" id="345632"/>
    <lineage>
        <taxon>Bacteria</taxon>
        <taxon>Pseudomonadati</taxon>
        <taxon>Thermodesulfobacteriota</taxon>
        <taxon>Desulfuromonadia</taxon>
        <taxon>Geobacterales</taxon>
        <taxon>Geobacteraceae</taxon>
        <taxon>Geobacter</taxon>
    </lineage>
</organism>
<dbReference type="STRING" id="345632.GPICK_01065"/>
<dbReference type="EMBL" id="CP009788">
    <property type="protein sequence ID" value="AJE02155.1"/>
    <property type="molecule type" value="Genomic_DNA"/>
</dbReference>
<keyword evidence="2" id="KW-1185">Reference proteome</keyword>
<dbReference type="KEGG" id="gpi:GPICK_01065"/>
<reference evidence="1 2" key="1">
    <citation type="journal article" date="2015" name="Genome Announc.">
        <title>Complete Genome of Geobacter pickeringii G13T, a Metal-Reducing Isolate from Sedimentary Kaolin Deposits.</title>
        <authorList>
            <person name="Badalamenti J.P."/>
            <person name="Bond D.R."/>
        </authorList>
    </citation>
    <scope>NUCLEOTIDE SEQUENCE [LARGE SCALE GENOMIC DNA]</scope>
    <source>
        <strain evidence="1 2">G13</strain>
    </source>
</reference>
<dbReference type="Pfam" id="PF10055">
    <property type="entry name" value="DUF2292"/>
    <property type="match status" value="1"/>
</dbReference>
<dbReference type="AlphaFoldDB" id="A0A0B5BC75"/>
<accession>A0A0B5BC75</accession>
<dbReference type="RefSeq" id="WP_039739755.1">
    <property type="nucleotide sequence ID" value="NZ_CP009788.1"/>
</dbReference>
<dbReference type="InterPro" id="IPR018743">
    <property type="entry name" value="DUF2292"/>
</dbReference>
<evidence type="ECO:0000313" key="1">
    <source>
        <dbReference type="EMBL" id="AJE02155.1"/>
    </source>
</evidence>
<proteinExistence type="predicted"/>